<dbReference type="AlphaFoldDB" id="A0A520X8G8"/>
<organism evidence="1 2">
    <name type="scientific">Candidatus Acidulodesulfobacterium acidiphilum</name>
    <dbReference type="NCBI Taxonomy" id="2597224"/>
    <lineage>
        <taxon>Bacteria</taxon>
        <taxon>Deltaproteobacteria</taxon>
        <taxon>Candidatus Acidulodesulfobacterales</taxon>
        <taxon>Candidatus Acidulodesulfobacterium</taxon>
    </lineage>
</organism>
<protein>
    <submittedName>
        <fullName evidence="1">DUF721 domain-containing protein</fullName>
    </submittedName>
</protein>
<gene>
    <name evidence="1" type="ORF">EVJ48_09000</name>
</gene>
<dbReference type="PANTHER" id="PTHR36456">
    <property type="entry name" value="UPF0232 PROTEIN SCO3875"/>
    <property type="match status" value="1"/>
</dbReference>
<proteinExistence type="predicted"/>
<reference evidence="1 2" key="1">
    <citation type="submission" date="2019-01" db="EMBL/GenBank/DDBJ databases">
        <title>Insights into ecological role of a new deltaproteobacterial order Candidatus Sinidesulfobacterales (Sva0485) by metagenomics and metatranscriptomics.</title>
        <authorList>
            <person name="Tan S."/>
            <person name="Liu J."/>
            <person name="Fang Y."/>
            <person name="Hedlund B."/>
            <person name="Lian Z.-H."/>
            <person name="Huang L.-Y."/>
            <person name="Li J.-T."/>
            <person name="Huang L.-N."/>
            <person name="Li W.-J."/>
            <person name="Jiang H.-C."/>
            <person name="Dong H.-L."/>
            <person name="Shu W.-S."/>
        </authorList>
    </citation>
    <scope>NUCLEOTIDE SEQUENCE [LARGE SCALE GENOMIC DNA]</scope>
    <source>
        <strain evidence="1">AP4</strain>
    </source>
</reference>
<accession>A0A520X8G8</accession>
<comment type="caution">
    <text evidence="1">The sequence shown here is derived from an EMBL/GenBank/DDBJ whole genome shotgun (WGS) entry which is preliminary data.</text>
</comment>
<dbReference type="EMBL" id="SHMQ01000037">
    <property type="protein sequence ID" value="RZV37438.1"/>
    <property type="molecule type" value="Genomic_DNA"/>
</dbReference>
<dbReference type="InterPro" id="IPR007922">
    <property type="entry name" value="DciA-like"/>
</dbReference>
<dbReference type="Proteomes" id="UP000322454">
    <property type="component" value="Unassembled WGS sequence"/>
</dbReference>
<evidence type="ECO:0000313" key="1">
    <source>
        <dbReference type="EMBL" id="RZV37438.1"/>
    </source>
</evidence>
<evidence type="ECO:0000313" key="2">
    <source>
        <dbReference type="Proteomes" id="UP000322454"/>
    </source>
</evidence>
<dbReference type="PANTHER" id="PTHR36456:SF1">
    <property type="entry name" value="UPF0232 PROTEIN SCO3875"/>
    <property type="match status" value="1"/>
</dbReference>
<name>A0A520X8G8_9DELT</name>
<dbReference type="Pfam" id="PF05258">
    <property type="entry name" value="DciA"/>
    <property type="match status" value="1"/>
</dbReference>
<sequence length="108" mass="12481">MKLNQQLNLKEVLLAALKSKLNSSDYCALLLYEKWESICGKEISEKTKPKSLYKNVLTVSVENPVLIFELGFIKNEFITKINEFFSSEINGLHLDKTIKIKNIRFVNK</sequence>